<evidence type="ECO:0000256" key="4">
    <source>
        <dbReference type="ARBA" id="ARBA00023242"/>
    </source>
</evidence>
<dbReference type="GO" id="GO:0005672">
    <property type="term" value="C:transcription factor TFIIA complex"/>
    <property type="evidence" value="ECO:0007669"/>
    <property type="project" value="InterPro"/>
</dbReference>
<organism evidence="5">
    <name type="scientific">Homalodisca liturata</name>
    <dbReference type="NCBI Taxonomy" id="320908"/>
    <lineage>
        <taxon>Eukaryota</taxon>
        <taxon>Metazoa</taxon>
        <taxon>Ecdysozoa</taxon>
        <taxon>Arthropoda</taxon>
        <taxon>Hexapoda</taxon>
        <taxon>Insecta</taxon>
        <taxon>Pterygota</taxon>
        <taxon>Neoptera</taxon>
        <taxon>Paraneoptera</taxon>
        <taxon>Hemiptera</taxon>
        <taxon>Auchenorrhyncha</taxon>
        <taxon>Membracoidea</taxon>
        <taxon>Cicadellidae</taxon>
        <taxon>Cicadellinae</taxon>
        <taxon>Proconiini</taxon>
        <taxon>Homalodisca</taxon>
    </lineage>
</organism>
<dbReference type="PANTHER" id="PTHR12694:SF8">
    <property type="entry name" value="TRANSCRIPTION INITIATION FACTOR IIA SUBUNIT 1"/>
    <property type="match status" value="1"/>
</dbReference>
<evidence type="ECO:0000256" key="2">
    <source>
        <dbReference type="ARBA" id="ARBA00010059"/>
    </source>
</evidence>
<name>A0A1B6JJ31_9HEMI</name>
<keyword evidence="4" id="KW-0539">Nucleus</keyword>
<dbReference type="InterPro" id="IPR004855">
    <property type="entry name" value="TFIIA_asu/bsu"/>
</dbReference>
<feature type="non-terminal residue" evidence="5">
    <location>
        <position position="149"/>
    </location>
</feature>
<dbReference type="InterPro" id="IPR009088">
    <property type="entry name" value="TFIIA_b-brl"/>
</dbReference>
<comment type="subcellular location">
    <subcellularLocation>
        <location evidence="1">Nucleus</location>
    </subcellularLocation>
</comment>
<evidence type="ECO:0000313" key="5">
    <source>
        <dbReference type="EMBL" id="JAS99200.1"/>
    </source>
</evidence>
<dbReference type="EMBL" id="GECU01008506">
    <property type="protein sequence ID" value="JAS99200.1"/>
    <property type="molecule type" value="Transcribed_RNA"/>
</dbReference>
<dbReference type="PANTHER" id="PTHR12694">
    <property type="entry name" value="TRANSCRIPTION INITIATION FACTOR IIA SUBUNIT 1"/>
    <property type="match status" value="1"/>
</dbReference>
<proteinExistence type="inferred from homology"/>
<dbReference type="GO" id="GO:0006367">
    <property type="term" value="P:transcription initiation at RNA polymerase II promoter"/>
    <property type="evidence" value="ECO:0007669"/>
    <property type="project" value="InterPro"/>
</dbReference>
<sequence length="149" mass="17178">MGDQSGRVYYEIIDEVCNKLNEEGPLYDIDRSIIYALQTEWIKNIESIQSEEPVSNTVKFVNTRAKRRTVSRDVDSSSATCKMEDELDSEYASEDEIDNIEQNIGCYMMCLFVKVAKSKNKWKCNFKQGFINVDNDDIPFSTATGELEW</sequence>
<comment type="similarity">
    <text evidence="2">Belongs to the TFIIA subunit 1 family.</text>
</comment>
<protein>
    <submittedName>
        <fullName evidence="5">Uncharacterized protein</fullName>
    </submittedName>
</protein>
<evidence type="ECO:0000256" key="1">
    <source>
        <dbReference type="ARBA" id="ARBA00004123"/>
    </source>
</evidence>
<dbReference type="CDD" id="cd07976">
    <property type="entry name" value="TFIIA_alpha_beta_like"/>
    <property type="match status" value="1"/>
</dbReference>
<dbReference type="Gene3D" id="2.30.18.10">
    <property type="entry name" value="Transcription factor IIA (TFIIA), beta-barrel domain"/>
    <property type="match status" value="1"/>
</dbReference>
<keyword evidence="3" id="KW-0804">Transcription</keyword>
<dbReference type="Pfam" id="PF03153">
    <property type="entry name" value="TFIIA"/>
    <property type="match status" value="1"/>
</dbReference>
<accession>A0A1B6JJ31</accession>
<gene>
    <name evidence="5" type="ORF">g.960</name>
</gene>
<dbReference type="AlphaFoldDB" id="A0A1B6JJ31"/>
<reference evidence="5" key="1">
    <citation type="submission" date="2015-11" db="EMBL/GenBank/DDBJ databases">
        <title>De novo transcriptome assembly of four potential Pierce s Disease insect vectors from Arizona vineyards.</title>
        <authorList>
            <person name="Tassone E.E."/>
        </authorList>
    </citation>
    <scope>NUCLEOTIDE SEQUENCE</scope>
</reference>
<dbReference type="SUPFAM" id="SSF50784">
    <property type="entry name" value="Transcription factor IIA (TFIIA), beta-barrel domain"/>
    <property type="match status" value="1"/>
</dbReference>
<evidence type="ECO:0000256" key="3">
    <source>
        <dbReference type="ARBA" id="ARBA00023163"/>
    </source>
</evidence>